<evidence type="ECO:0000259" key="4">
    <source>
        <dbReference type="PROSITE" id="PS50853"/>
    </source>
</evidence>
<dbReference type="PROSITE" id="PS50853">
    <property type="entry name" value="FN3"/>
    <property type="match status" value="1"/>
</dbReference>
<keyword evidence="2" id="KW-0964">Secreted</keyword>
<feature type="domain" description="Fibronectin type-III" evidence="4">
    <location>
        <begin position="11"/>
        <end position="97"/>
    </location>
</feature>
<evidence type="ECO:0000256" key="1">
    <source>
        <dbReference type="ARBA" id="ARBA00023239"/>
    </source>
</evidence>
<dbReference type="InterPro" id="IPR013783">
    <property type="entry name" value="Ig-like_fold"/>
</dbReference>
<dbReference type="InterPro" id="IPR002022">
    <property type="entry name" value="Pec_lyase"/>
</dbReference>
<sequence>MTATPKEPTDPPGAFTLAAVGGNERVNLSWSAAQYAESYDVSRDGTVIAAGLSDTAYEDSGLINGTDYTYVVTAKNKNGNTLSNTVRVSPVEPLPSDVKIVEQTGWLESALVRWTNPAEVEKYNVYVKQLGEAEYIKVDDGLLRYYGDYYRVDIPGLAAGQYIVKIASVTEGVESSAVETEVINVLAHDRSGYAHDPASPNGTASGGYNDDGTPKEDAQILYVDKDTVNTIELDVITNNKGQTTHCTGLANIMQARQKGYDKTPLIIRVVGMIDGSAVDGLDSKNYLNIKGCYNVTFEGIGSDTMLNGWALLVRSANNVEIRNLAVKAFNDDGISLDTDNTNIWVHNVDFFYGQNKGGDQAKGDGSLDVKSHSTYVTFSYNHFWDSGKSSLCGMHQDSGTGEFFVTYHHNWFDHSDSRHPRIRVGTIHIYNNYYDGNAKYGVGVTTGSSAFVENNYFRNCKNPMLSSLQGTDALGEGTFSGEDGGMIKAFGNVIVGDKTEPVIYASSSNLSDFDAYLAQSRDEAVPSNYVTKVGGTTYNNFDTAANMYSYKADSAESVPEIVSTYAGRVQGGDFNYEFDDSSADTYYGIDTVLEAELGAYVSPVNKTYLSPGQTYPATEGDVPVITPAPSPTATPAPSYDYSIVSAERAGNSISAVVEYSGTAAPGAYLIAAVYNSQGVLIGFNAAEINGSGTYVINDVSASSGQRTELFIWSNLSEIAPLSKSYPVE</sequence>
<dbReference type="SUPFAM" id="SSF51126">
    <property type="entry name" value="Pectin lyase-like"/>
    <property type="match status" value="1"/>
</dbReference>
<proteinExistence type="inferred from homology"/>
<evidence type="ECO:0000256" key="2">
    <source>
        <dbReference type="RuleBase" id="RU361173"/>
    </source>
</evidence>
<keyword evidence="2" id="KW-0624">Polysaccharide degradation</keyword>
<dbReference type="SUPFAM" id="SSF49265">
    <property type="entry name" value="Fibronectin type III"/>
    <property type="match status" value="1"/>
</dbReference>
<dbReference type="GO" id="GO:0005576">
    <property type="term" value="C:extracellular region"/>
    <property type="evidence" value="ECO:0007669"/>
    <property type="project" value="UniProtKB-SubCell"/>
</dbReference>
<name>A0A9D1PRQ4_9FIRM</name>
<dbReference type="InterPro" id="IPR003961">
    <property type="entry name" value="FN3_dom"/>
</dbReference>
<organism evidence="5 6">
    <name type="scientific">Candidatus Monoglobus merdigallinarum</name>
    <dbReference type="NCBI Taxonomy" id="2838698"/>
    <lineage>
        <taxon>Bacteria</taxon>
        <taxon>Bacillati</taxon>
        <taxon>Bacillota</taxon>
        <taxon>Clostridia</taxon>
        <taxon>Monoglobales</taxon>
        <taxon>Monoglobaceae</taxon>
        <taxon>Monoglobus</taxon>
    </lineage>
</organism>
<keyword evidence="1 2" id="KW-0456">Lyase</keyword>
<dbReference type="InterPro" id="IPR045032">
    <property type="entry name" value="PEL"/>
</dbReference>
<dbReference type="Pfam" id="PF00544">
    <property type="entry name" value="Pectate_lyase_4"/>
    <property type="match status" value="1"/>
</dbReference>
<dbReference type="Gene3D" id="2.160.20.10">
    <property type="entry name" value="Single-stranded right-handed beta-helix, Pectin lyase-like"/>
    <property type="match status" value="1"/>
</dbReference>
<accession>A0A9D1PRQ4</accession>
<comment type="subcellular location">
    <subcellularLocation>
        <location evidence="2">Secreted</location>
    </subcellularLocation>
</comment>
<dbReference type="GO" id="GO:0030570">
    <property type="term" value="F:pectate lyase activity"/>
    <property type="evidence" value="ECO:0007669"/>
    <property type="project" value="InterPro"/>
</dbReference>
<gene>
    <name evidence="5" type="ORF">H9900_02505</name>
</gene>
<reference evidence="5" key="1">
    <citation type="journal article" date="2021" name="PeerJ">
        <title>Extensive microbial diversity within the chicken gut microbiome revealed by metagenomics and culture.</title>
        <authorList>
            <person name="Gilroy R."/>
            <person name="Ravi A."/>
            <person name="Getino M."/>
            <person name="Pursley I."/>
            <person name="Horton D.L."/>
            <person name="Alikhan N.F."/>
            <person name="Baker D."/>
            <person name="Gharbi K."/>
            <person name="Hall N."/>
            <person name="Watson M."/>
            <person name="Adriaenssens E.M."/>
            <person name="Foster-Nyarko E."/>
            <person name="Jarju S."/>
            <person name="Secka A."/>
            <person name="Antonio M."/>
            <person name="Oren A."/>
            <person name="Chaudhuri R.R."/>
            <person name="La Ragione R."/>
            <person name="Hildebrand F."/>
            <person name="Pallen M.J."/>
        </authorList>
    </citation>
    <scope>NUCLEOTIDE SEQUENCE</scope>
    <source>
        <strain evidence="5">5790</strain>
    </source>
</reference>
<dbReference type="AlphaFoldDB" id="A0A9D1PRQ4"/>
<dbReference type="PANTHER" id="PTHR31683">
    <property type="entry name" value="PECTATE LYASE 18-RELATED"/>
    <property type="match status" value="1"/>
</dbReference>
<dbReference type="EMBL" id="DXIJ01000051">
    <property type="protein sequence ID" value="HIV85664.1"/>
    <property type="molecule type" value="Genomic_DNA"/>
</dbReference>
<dbReference type="InterPro" id="IPR036116">
    <property type="entry name" value="FN3_sf"/>
</dbReference>
<dbReference type="InterPro" id="IPR011050">
    <property type="entry name" value="Pectin_lyase_fold/virulence"/>
</dbReference>
<dbReference type="Gene3D" id="2.60.40.10">
    <property type="entry name" value="Immunoglobulins"/>
    <property type="match status" value="1"/>
</dbReference>
<dbReference type="InterPro" id="IPR012334">
    <property type="entry name" value="Pectin_lyas_fold"/>
</dbReference>
<comment type="similarity">
    <text evidence="2">Belongs to the polysaccharide lyase 1 family.</text>
</comment>
<comment type="caution">
    <text evidence="5">The sequence shown here is derived from an EMBL/GenBank/DDBJ whole genome shotgun (WGS) entry which is preliminary data.</text>
</comment>
<reference evidence="5" key="2">
    <citation type="submission" date="2021-04" db="EMBL/GenBank/DDBJ databases">
        <authorList>
            <person name="Gilroy R."/>
        </authorList>
    </citation>
    <scope>NUCLEOTIDE SEQUENCE</scope>
    <source>
        <strain evidence="5">5790</strain>
    </source>
</reference>
<evidence type="ECO:0000313" key="5">
    <source>
        <dbReference type="EMBL" id="HIV85664.1"/>
    </source>
</evidence>
<keyword evidence="2" id="KW-0119">Carbohydrate metabolism</keyword>
<dbReference type="SMART" id="SM00060">
    <property type="entry name" value="FN3"/>
    <property type="match status" value="2"/>
</dbReference>
<protein>
    <submittedName>
        <fullName evidence="5">Pectate lyase</fullName>
    </submittedName>
</protein>
<dbReference type="Proteomes" id="UP000824162">
    <property type="component" value="Unassembled WGS sequence"/>
</dbReference>
<dbReference type="PANTHER" id="PTHR31683:SF18">
    <property type="entry name" value="PECTATE LYASE 21-RELATED"/>
    <property type="match status" value="1"/>
</dbReference>
<dbReference type="CDD" id="cd00063">
    <property type="entry name" value="FN3"/>
    <property type="match status" value="1"/>
</dbReference>
<feature type="region of interest" description="Disordered" evidence="3">
    <location>
        <begin position="191"/>
        <end position="213"/>
    </location>
</feature>
<evidence type="ECO:0000256" key="3">
    <source>
        <dbReference type="SAM" id="MobiDB-lite"/>
    </source>
</evidence>
<dbReference type="SMART" id="SM00656">
    <property type="entry name" value="Amb_all"/>
    <property type="match status" value="1"/>
</dbReference>
<evidence type="ECO:0000313" key="6">
    <source>
        <dbReference type="Proteomes" id="UP000824162"/>
    </source>
</evidence>
<dbReference type="GO" id="GO:0000272">
    <property type="term" value="P:polysaccharide catabolic process"/>
    <property type="evidence" value="ECO:0007669"/>
    <property type="project" value="UniProtKB-KW"/>
</dbReference>